<comment type="similarity">
    <text evidence="3">Belongs to the HNH nuclease family.</text>
</comment>
<evidence type="ECO:0000256" key="5">
    <source>
        <dbReference type="SAM" id="MobiDB-lite"/>
    </source>
</evidence>
<accession>W0MSE4</accession>
<dbReference type="PANTHER" id="PTHR41286:SF1">
    <property type="entry name" value="HNH NUCLEASE YAJD-RELATED"/>
    <property type="match status" value="1"/>
</dbReference>
<dbReference type="RefSeq" id="WP_025389013.1">
    <property type="nucleotide sequence ID" value="NZ_CP007014.1"/>
</dbReference>
<protein>
    <recommendedName>
        <fullName evidence="4">Putative HNH nuclease YajD</fullName>
    </recommendedName>
</protein>
<dbReference type="GO" id="GO:0003676">
    <property type="term" value="F:nucleic acid binding"/>
    <property type="evidence" value="ECO:0007669"/>
    <property type="project" value="InterPro"/>
</dbReference>
<sequence length="104" mass="12074">MATNSPWHHLYKTKRWYRLRWYQLQAEPTCRFCRALGTVEAANTVDHVKPHKGDEVLFFDPTNLQSLCKTCHDGAKQRQERTGILPGHDVSGIPVDPNHHWNRG</sequence>
<feature type="domain" description="HNH nuclease" evidence="6">
    <location>
        <begin position="18"/>
        <end position="73"/>
    </location>
</feature>
<dbReference type="EMBL" id="CP007014">
    <property type="protein sequence ID" value="AHG39711.1"/>
    <property type="molecule type" value="Genomic_DNA"/>
</dbReference>
<dbReference type="GO" id="GO:0005829">
    <property type="term" value="C:cytosol"/>
    <property type="evidence" value="ECO:0007669"/>
    <property type="project" value="TreeGrafter"/>
</dbReference>
<dbReference type="SMART" id="SM00507">
    <property type="entry name" value="HNHc"/>
    <property type="match status" value="1"/>
</dbReference>
<evidence type="ECO:0000256" key="2">
    <source>
        <dbReference type="ARBA" id="ARBA00022801"/>
    </source>
</evidence>
<evidence type="ECO:0000256" key="3">
    <source>
        <dbReference type="ARBA" id="ARBA00038412"/>
    </source>
</evidence>
<organism evidence="7 8">
    <name type="scientific">Pseudomonas syringae CC1557</name>
    <dbReference type="NCBI Taxonomy" id="1357279"/>
    <lineage>
        <taxon>Bacteria</taxon>
        <taxon>Pseudomonadati</taxon>
        <taxon>Pseudomonadota</taxon>
        <taxon>Gammaproteobacteria</taxon>
        <taxon>Pseudomonadales</taxon>
        <taxon>Pseudomonadaceae</taxon>
        <taxon>Pseudomonas</taxon>
        <taxon>Pseudomonas syringae</taxon>
    </lineage>
</organism>
<evidence type="ECO:0000259" key="6">
    <source>
        <dbReference type="SMART" id="SM00507"/>
    </source>
</evidence>
<dbReference type="CDD" id="cd00085">
    <property type="entry name" value="HNHc"/>
    <property type="match status" value="1"/>
</dbReference>
<dbReference type="GO" id="GO:0008270">
    <property type="term" value="F:zinc ion binding"/>
    <property type="evidence" value="ECO:0007669"/>
    <property type="project" value="InterPro"/>
</dbReference>
<dbReference type="InterPro" id="IPR002711">
    <property type="entry name" value="HNH"/>
</dbReference>
<keyword evidence="2" id="KW-0378">Hydrolase</keyword>
<dbReference type="InterPro" id="IPR003615">
    <property type="entry name" value="HNH_nuc"/>
</dbReference>
<keyword evidence="7" id="KW-0255">Endonuclease</keyword>
<dbReference type="eggNOG" id="COG1403">
    <property type="taxonomic scope" value="Bacteria"/>
</dbReference>
<evidence type="ECO:0000256" key="1">
    <source>
        <dbReference type="ARBA" id="ARBA00022722"/>
    </source>
</evidence>
<dbReference type="Gene3D" id="1.10.30.50">
    <property type="match status" value="1"/>
</dbReference>
<dbReference type="GO" id="GO:0004519">
    <property type="term" value="F:endonuclease activity"/>
    <property type="evidence" value="ECO:0007669"/>
    <property type="project" value="UniProtKB-KW"/>
</dbReference>
<dbReference type="KEGG" id="psyr:N018_05415"/>
<evidence type="ECO:0000313" key="7">
    <source>
        <dbReference type="EMBL" id="AHG39711.1"/>
    </source>
</evidence>
<dbReference type="GO" id="GO:0016787">
    <property type="term" value="F:hydrolase activity"/>
    <property type="evidence" value="ECO:0007669"/>
    <property type="project" value="UniProtKB-KW"/>
</dbReference>
<gene>
    <name evidence="7" type="ORF">N018_05415</name>
</gene>
<evidence type="ECO:0000256" key="4">
    <source>
        <dbReference type="ARBA" id="ARBA00040194"/>
    </source>
</evidence>
<dbReference type="AlphaFoldDB" id="W0MSE4"/>
<dbReference type="PANTHER" id="PTHR41286">
    <property type="entry name" value="HNH NUCLEASE YAJD-RELATED"/>
    <property type="match status" value="1"/>
</dbReference>
<name>W0MSE4_PSESX</name>
<evidence type="ECO:0000313" key="8">
    <source>
        <dbReference type="Proteomes" id="UP000019089"/>
    </source>
</evidence>
<dbReference type="STRING" id="1357279.N018_05415"/>
<feature type="region of interest" description="Disordered" evidence="5">
    <location>
        <begin position="81"/>
        <end position="104"/>
    </location>
</feature>
<proteinExistence type="inferred from homology"/>
<reference evidence="7 8" key="1">
    <citation type="submission" date="2013-12" db="EMBL/GenBank/DDBJ databases">
        <title>Interactions Between Genome Architecture and Virulence Genes in Pseudomonas syringae, strain CC1557 as a model.</title>
        <authorList>
            <person name="Baltrus D."/>
            <person name="Hockett K."/>
            <person name="Karlsrud E."/>
            <person name="Dougherty K."/>
            <person name="Nishimura M."/>
        </authorList>
    </citation>
    <scope>NUCLEOTIDE SEQUENCE [LARGE SCALE GENOMIC DNA]</scope>
    <source>
        <strain evidence="7 8">CC1557</strain>
    </source>
</reference>
<dbReference type="Pfam" id="PF01844">
    <property type="entry name" value="HNH"/>
    <property type="match status" value="1"/>
</dbReference>
<dbReference type="Proteomes" id="UP000019089">
    <property type="component" value="Chromosome"/>
</dbReference>
<keyword evidence="1" id="KW-0540">Nuclease</keyword>
<dbReference type="HOGENOM" id="CLU_108879_2_1_6"/>